<evidence type="ECO:0000313" key="4">
    <source>
        <dbReference type="EMBL" id="ADQ14440.1"/>
    </source>
</evidence>
<dbReference type="NCBIfam" id="NF011927">
    <property type="entry name" value="PRK15398.1"/>
    <property type="match status" value="1"/>
</dbReference>
<keyword evidence="1" id="KW-0560">Oxidoreductase</keyword>
<dbReference type="EMBL" id="CP002304">
    <property type="protein sequence ID" value="ADQ14440.1"/>
    <property type="molecule type" value="Genomic_DNA"/>
</dbReference>
<reference evidence="4 5" key="1">
    <citation type="submission" date="2010-11" db="EMBL/GenBank/DDBJ databases">
        <title>Complete sequence of Halanaerobium sp. sapolanicus.</title>
        <authorList>
            <consortium name="US DOE Joint Genome Institute"/>
            <person name="Lucas S."/>
            <person name="Copeland A."/>
            <person name="Lapidus A."/>
            <person name="Cheng J.-F."/>
            <person name="Bruce D."/>
            <person name="Goodwin L."/>
            <person name="Pitluck S."/>
            <person name="Davenport K."/>
            <person name="Detter J.C."/>
            <person name="Han C."/>
            <person name="Tapia R."/>
            <person name="Land M."/>
            <person name="Hauser L."/>
            <person name="Jeffries C."/>
            <person name="Kyrpides N."/>
            <person name="Ivanova N."/>
            <person name="Mikhailova N."/>
            <person name="Begemann M.B."/>
            <person name="Mormile M.R."/>
            <person name="Wall J.D."/>
            <person name="Elias D.A."/>
            <person name="Woyke T."/>
        </authorList>
    </citation>
    <scope>NUCLEOTIDE SEQUENCE [LARGE SCALE GENOMIC DNA]</scope>
    <source>
        <strain evidence="5">sapolanicus</strain>
    </source>
</reference>
<dbReference type="InterPro" id="IPR012408">
    <property type="entry name" value="Acetald_propionald_DH-rel"/>
</dbReference>
<dbReference type="InterPro" id="IPR015590">
    <property type="entry name" value="Aldehyde_DH_dom"/>
</dbReference>
<dbReference type="Proteomes" id="UP000007434">
    <property type="component" value="Chromosome"/>
</dbReference>
<dbReference type="Pfam" id="PF00171">
    <property type="entry name" value="Aldedh"/>
    <property type="match status" value="1"/>
</dbReference>
<keyword evidence="2" id="KW-0520">NAD</keyword>
<dbReference type="STRING" id="656519.Halsa_0996"/>
<evidence type="ECO:0000256" key="1">
    <source>
        <dbReference type="ARBA" id="ARBA00023002"/>
    </source>
</evidence>
<dbReference type="InterPro" id="IPR016163">
    <property type="entry name" value="Ald_DH_C"/>
</dbReference>
<keyword evidence="5" id="KW-1185">Reference proteome</keyword>
<dbReference type="Gene3D" id="3.40.605.10">
    <property type="entry name" value="Aldehyde Dehydrogenase, Chain A, domain 1"/>
    <property type="match status" value="1"/>
</dbReference>
<dbReference type="GO" id="GO:0008774">
    <property type="term" value="F:acetaldehyde dehydrogenase (acetylating) activity"/>
    <property type="evidence" value="ECO:0007669"/>
    <property type="project" value="InterPro"/>
</dbReference>
<dbReference type="RefSeq" id="WP_013405530.1">
    <property type="nucleotide sequence ID" value="NC_014654.1"/>
</dbReference>
<evidence type="ECO:0000259" key="3">
    <source>
        <dbReference type="Pfam" id="PF00171"/>
    </source>
</evidence>
<dbReference type="CDD" id="cd07121">
    <property type="entry name" value="ALDH_EutE"/>
    <property type="match status" value="1"/>
</dbReference>
<accession>E4RMA9</accession>
<organism evidence="4 5">
    <name type="scientific">Halanaerobium hydrogeniformans</name>
    <name type="common">Halanaerobium sp. (strain sapolanicus)</name>
    <dbReference type="NCBI Taxonomy" id="656519"/>
    <lineage>
        <taxon>Bacteria</taxon>
        <taxon>Bacillati</taxon>
        <taxon>Bacillota</taxon>
        <taxon>Clostridia</taxon>
        <taxon>Halanaerobiales</taxon>
        <taxon>Halanaerobiaceae</taxon>
        <taxon>Halanaerobium</taxon>
    </lineage>
</organism>
<dbReference type="eggNOG" id="COG1012">
    <property type="taxonomic scope" value="Bacteria"/>
</dbReference>
<sequence>MDINKDELAKIIDEVVKALDDNVCERNSESAGDYGVFKTMDQAIAAAEKAQTELQTNFSVQEREVLIKAMREEIKKHVEKMAKMSVEETGMGRPEDKVVKITLATDKTPGTEDLRTEAYSGRDGLSILEEAPFGVICSVTPSTNPAPTIINNSISMIASCNSVVFNPHPVAKGVSQYAMKQLNKAIINAGGPANLLTAVEKPTLQTVEECMHDDRVTMLVVTGGHGVVKAALSSGKKAIGAGAGNPPVLVDDTVDIAKAASDIVKGSSIDNNVLCTSEKAIVALDSIADQLIDCMEAENAQFVDNPKAIENIVINEDGTVNKEYIGKDASYILESAGIKPKNKDVRLAIIDVDIDHPIVRKEQLMPVLPLVRAKNFEEAMEMGVKIENKNRHSAIIHSKNVDHLTAFAKKIGTTIYVKNAPSYAGLGAGGEGFSSFTIAGPTGEGITSARTFTRKRRCILVDGFSII</sequence>
<dbReference type="HOGENOM" id="CLU_028794_1_0_9"/>
<dbReference type="InterPro" id="IPR016161">
    <property type="entry name" value="Ald_DH/histidinol_DH"/>
</dbReference>
<dbReference type="InterPro" id="IPR016162">
    <property type="entry name" value="Ald_DH_N"/>
</dbReference>
<evidence type="ECO:0000256" key="2">
    <source>
        <dbReference type="ARBA" id="ARBA00023027"/>
    </source>
</evidence>
<name>E4RMA9_HALHG</name>
<dbReference type="SUPFAM" id="SSF53720">
    <property type="entry name" value="ALDH-like"/>
    <property type="match status" value="1"/>
</dbReference>
<reference evidence="4 5" key="2">
    <citation type="journal article" date="2011" name="J. Bacteriol.">
        <title>Complete Genome Sequence of the Haloalkaliphilic, Hydrogen Producing Halanaerobium hydrogenoformans.</title>
        <authorList>
            <person name="Brown S.D."/>
            <person name="Begemann M.B."/>
            <person name="Mormile M.R."/>
            <person name="Wall J.D."/>
            <person name="Han C.S."/>
            <person name="Goodwin L.A."/>
            <person name="Pitluck S."/>
            <person name="Land M.L."/>
            <person name="Hauser L.J."/>
            <person name="Elias D.A."/>
        </authorList>
    </citation>
    <scope>NUCLEOTIDE SEQUENCE [LARGE SCALE GENOMIC DNA]</scope>
    <source>
        <strain evidence="5">sapolanicus</strain>
    </source>
</reference>
<dbReference type="KEGG" id="has:Halsa_0996"/>
<dbReference type="PANTHER" id="PTHR11699">
    <property type="entry name" value="ALDEHYDE DEHYDROGENASE-RELATED"/>
    <property type="match status" value="1"/>
</dbReference>
<dbReference type="OrthoDB" id="9804734at2"/>
<protein>
    <submittedName>
        <fullName evidence="4">Aldehyde Dehydrogenase</fullName>
    </submittedName>
</protein>
<dbReference type="PIRSF" id="PIRSF036410">
    <property type="entry name" value="EutE_PduP"/>
    <property type="match status" value="1"/>
</dbReference>
<dbReference type="AlphaFoldDB" id="E4RMA9"/>
<proteinExistence type="predicted"/>
<feature type="domain" description="Aldehyde dehydrogenase" evidence="3">
    <location>
        <begin position="39"/>
        <end position="422"/>
    </location>
</feature>
<dbReference type="Gene3D" id="3.40.309.10">
    <property type="entry name" value="Aldehyde Dehydrogenase, Chain A, domain 2"/>
    <property type="match status" value="1"/>
</dbReference>
<gene>
    <name evidence="4" type="ordered locus">Halsa_0996</name>
</gene>
<evidence type="ECO:0000313" key="5">
    <source>
        <dbReference type="Proteomes" id="UP000007434"/>
    </source>
</evidence>